<gene>
    <name evidence="2" type="ORF">V5J35_000123</name>
</gene>
<dbReference type="SUPFAM" id="SSF69572">
    <property type="entry name" value="Activating enzymes of the ubiquitin-like proteins"/>
    <property type="match status" value="1"/>
</dbReference>
<dbReference type="Proteomes" id="UP001549366">
    <property type="component" value="Unassembled WGS sequence"/>
</dbReference>
<dbReference type="Gene3D" id="3.30.160.660">
    <property type="match status" value="1"/>
</dbReference>
<dbReference type="Gene3D" id="3.90.930.60">
    <property type="match status" value="1"/>
</dbReference>
<keyword evidence="3" id="KW-1185">Reference proteome</keyword>
<feature type="domain" description="YcaO" evidence="1">
    <location>
        <begin position="447"/>
        <end position="809"/>
    </location>
</feature>
<sequence>MSTLKLSPAASISKNEQGLLLQSDLGTFQLHGRDVEAFVSNVIPLLNGEHSLESLCQALKDYDKESIASLIGTLMNQGIVVKQDELTVSQPPWPSQQRFLQAWNTADKKELSSLASAHVLVIGLEPWSVHLVDELARTGVGHIHLVDGSSLSLDDQINHSAFLPEDIDSPRTTVVAERIGALAPWCNLTSEPFATDEKGHVVINYTTDYAFDLAIVTLGPEALYHSQQVSLSLQQQPVPTLFGTIDGLESWIGPVVKAGQPGCWNCMRLRRLGASDNPQLSHVLEQSTLDSRENSRSRSLLGGMAPMHGHGLAMEALKLLLNYTTSDIHSRVNVHNLVTGESRKHRIIPVPWCDVCGGTPYQPHHFHDQKPSGHRPQPAANPLNSINTVKELKQLFDGWLDPVTGIIRQLNDHLHTLPDFPVTASASVSTFTQGTFDPRGMGQVGSGKGLDAVSAHISAIGEALERYSAARYQKDQLKYAAISQLTGEYLDPDDLVLYSKKQYASEGFPFAPWKRKRSVHWARGYWVGTTTPVWVPALVTYFNFQCRYEEQFSQVSSNGLAAGQNHDDAALRACYELIERDAMMLTWYAQQPCQRLNIDSLYEGKMRLLIDELHQRGVELELYLLDVGLHVPTVVCLSLGDGISTPAASVALSCHGDIRVAARKALLEQGHVMPYLCYLMSTGQSFPRQADDVRSLEDHAAYYFAKDKQSCFDFMRQDADKAIDPEDWTYPVINNVSDLKERLADTGVEIAVVDVTAPDVSLTPFKVARAVGRHLQPIHFGEQFRRFNNPRLRRLLKGAAVNPHPHPIA</sequence>
<proteinExistence type="predicted"/>
<evidence type="ECO:0000259" key="1">
    <source>
        <dbReference type="PROSITE" id="PS51664"/>
    </source>
</evidence>
<dbReference type="PANTHER" id="PTHR37809:SF1">
    <property type="entry name" value="RIBOSOMAL PROTEIN S12 METHYLTHIOTRANSFERASE ACCESSORY FACTOR YCAO"/>
    <property type="match status" value="1"/>
</dbReference>
<dbReference type="InterPro" id="IPR003776">
    <property type="entry name" value="YcaO-like_dom"/>
</dbReference>
<accession>A0ABV2SAZ9</accession>
<dbReference type="Gene3D" id="3.30.40.250">
    <property type="match status" value="1"/>
</dbReference>
<dbReference type="NCBIfam" id="TIGR03604">
    <property type="entry name" value="TOMM_cyclo_SagD"/>
    <property type="match status" value="1"/>
</dbReference>
<dbReference type="Pfam" id="PF02624">
    <property type="entry name" value="YcaO"/>
    <property type="match status" value="1"/>
</dbReference>
<dbReference type="InterPro" id="IPR035985">
    <property type="entry name" value="Ubiquitin-activating_enz"/>
</dbReference>
<dbReference type="InterPro" id="IPR000594">
    <property type="entry name" value="ThiF_NAD_FAD-bd"/>
</dbReference>
<dbReference type="PANTHER" id="PTHR37809">
    <property type="entry name" value="RIBOSOMAL PROTEIN S12 METHYLTHIOTRANSFERASE ACCESSORY FACTOR YCAO"/>
    <property type="match status" value="1"/>
</dbReference>
<evidence type="ECO:0000313" key="2">
    <source>
        <dbReference type="EMBL" id="MET4754931.1"/>
    </source>
</evidence>
<dbReference type="PROSITE" id="PS51664">
    <property type="entry name" value="YCAO"/>
    <property type="match status" value="1"/>
</dbReference>
<protein>
    <submittedName>
        <fullName evidence="2">Ribosomal protein S12 methylthiotransferase accessory factor</fullName>
    </submittedName>
</protein>
<reference evidence="2 3" key="1">
    <citation type="submission" date="2024-06" db="EMBL/GenBank/DDBJ databases">
        <title>Genomic Encyclopedia of Type Strains, Phase V (KMG-V): Genome sequencing to study the core and pangenomes of soil and plant-associated prokaryotes.</title>
        <authorList>
            <person name="Whitman W."/>
        </authorList>
    </citation>
    <scope>NUCLEOTIDE SEQUENCE [LARGE SCALE GENOMIC DNA]</scope>
    <source>
        <strain evidence="2 3">NE40</strain>
    </source>
</reference>
<dbReference type="InterPro" id="IPR022291">
    <property type="entry name" value="Bacteriocin_synth_cyclodeHase"/>
</dbReference>
<dbReference type="EMBL" id="JBEWTB010000001">
    <property type="protein sequence ID" value="MET4754931.1"/>
    <property type="molecule type" value="Genomic_DNA"/>
</dbReference>
<dbReference type="NCBIfam" id="TIGR03882">
    <property type="entry name" value="cyclo_dehyd_2"/>
    <property type="match status" value="1"/>
</dbReference>
<dbReference type="RefSeq" id="WP_354011526.1">
    <property type="nucleotide sequence ID" value="NZ_JBEWTA010000003.1"/>
</dbReference>
<name>A0ABV2SAZ9_9GAMM</name>
<keyword evidence="2" id="KW-0689">Ribosomal protein</keyword>
<dbReference type="GO" id="GO:0005840">
    <property type="term" value="C:ribosome"/>
    <property type="evidence" value="ECO:0007669"/>
    <property type="project" value="UniProtKB-KW"/>
</dbReference>
<dbReference type="InterPro" id="IPR027624">
    <property type="entry name" value="TOMM_cyclo_SagD"/>
</dbReference>
<evidence type="ECO:0000313" key="3">
    <source>
        <dbReference type="Proteomes" id="UP001549366"/>
    </source>
</evidence>
<dbReference type="Pfam" id="PF00899">
    <property type="entry name" value="ThiF"/>
    <property type="match status" value="1"/>
</dbReference>
<dbReference type="Gene3D" id="3.40.50.720">
    <property type="entry name" value="NAD(P)-binding Rossmann-like Domain"/>
    <property type="match status" value="1"/>
</dbReference>
<organism evidence="2 3">
    <name type="scientific">Endozoicomonas lisbonensis</name>
    <dbReference type="NCBI Taxonomy" id="3120522"/>
    <lineage>
        <taxon>Bacteria</taxon>
        <taxon>Pseudomonadati</taxon>
        <taxon>Pseudomonadota</taxon>
        <taxon>Gammaproteobacteria</taxon>
        <taxon>Oceanospirillales</taxon>
        <taxon>Endozoicomonadaceae</taxon>
        <taxon>Endozoicomonas</taxon>
    </lineage>
</organism>
<keyword evidence="2" id="KW-0687">Ribonucleoprotein</keyword>
<comment type="caution">
    <text evidence="2">The sequence shown here is derived from an EMBL/GenBank/DDBJ whole genome shotgun (WGS) entry which is preliminary data.</text>
</comment>
<dbReference type="Gene3D" id="3.30.1330.230">
    <property type="match status" value="1"/>
</dbReference>
<dbReference type="NCBIfam" id="TIGR00702">
    <property type="entry name" value="YcaO-type kinase domain"/>
    <property type="match status" value="1"/>
</dbReference>